<keyword evidence="3" id="KW-1185">Reference proteome</keyword>
<dbReference type="Pfam" id="PF10091">
    <property type="entry name" value="Glycoamylase"/>
    <property type="match status" value="1"/>
</dbReference>
<gene>
    <name evidence="2" type="ORF">B5V02_32055</name>
</gene>
<accession>A0A2W7BV80</accession>
<feature type="domain" description="Glycoamylase-like" evidence="1">
    <location>
        <begin position="4"/>
        <end position="83"/>
    </location>
</feature>
<organism evidence="2 3">
    <name type="scientific">Mesorhizobium kowhaii</name>
    <dbReference type="NCBI Taxonomy" id="1300272"/>
    <lineage>
        <taxon>Bacteria</taxon>
        <taxon>Pseudomonadati</taxon>
        <taxon>Pseudomonadota</taxon>
        <taxon>Alphaproteobacteria</taxon>
        <taxon>Hyphomicrobiales</taxon>
        <taxon>Phyllobacteriaceae</taxon>
        <taxon>Mesorhizobium</taxon>
    </lineage>
</organism>
<evidence type="ECO:0000313" key="3">
    <source>
        <dbReference type="Proteomes" id="UP000248616"/>
    </source>
</evidence>
<comment type="caution">
    <text evidence="2">The sequence shown here is derived from an EMBL/GenBank/DDBJ whole genome shotgun (WGS) entry which is preliminary data.</text>
</comment>
<name>A0A2W7BV80_9HYPH</name>
<sequence length="317" mass="34961">MRQHDSDYFENSRQANVCAAGVRDSQPDEFRRRRAILLGFTACDGPGWVTRVVNGLERQLFDYIARGAPFGPDDGTVAPRRVATRAPVFVALRRVDPSFGGTVVNDRQAGHLRSGRLRAADHLRAQPEVASVLPHVDGAVRRLHCGMRQQGHRVDGLECAGSFPGRGLDVADRMRHHARRTRRGCCCGREVGRGKAAGVRAFVPGDVKCAELLESGAHVLRHDRDGIIQANDLAHALDRHSSCFIDMRQRAAENRTGRDSRDPHPWQLHVDAENGFAVDLVGRVDALGGGSDQLEELRVLERNSPQAVGRRTVFASW</sequence>
<evidence type="ECO:0000313" key="2">
    <source>
        <dbReference type="EMBL" id="PZV34504.1"/>
    </source>
</evidence>
<dbReference type="AlphaFoldDB" id="A0A2W7BV80"/>
<dbReference type="Proteomes" id="UP000248616">
    <property type="component" value="Unassembled WGS sequence"/>
</dbReference>
<dbReference type="EMBL" id="MZXV01000071">
    <property type="protein sequence ID" value="PZV34504.1"/>
    <property type="molecule type" value="Genomic_DNA"/>
</dbReference>
<proteinExistence type="predicted"/>
<protein>
    <recommendedName>
        <fullName evidence="1">Glycoamylase-like domain-containing protein</fullName>
    </recommendedName>
</protein>
<dbReference type="InterPro" id="IPR019282">
    <property type="entry name" value="Glycoamylase-like_cons_dom"/>
</dbReference>
<evidence type="ECO:0000259" key="1">
    <source>
        <dbReference type="Pfam" id="PF10091"/>
    </source>
</evidence>
<reference evidence="3" key="1">
    <citation type="submission" date="2017-03" db="EMBL/GenBank/DDBJ databases">
        <authorList>
            <person name="Safronova V.I."/>
            <person name="Sazanova A.L."/>
            <person name="Chirak E.R."/>
        </authorList>
    </citation>
    <scope>NUCLEOTIDE SEQUENCE [LARGE SCALE GENOMIC DNA]</scope>
    <source>
        <strain evidence="3">Ach-343</strain>
    </source>
</reference>